<dbReference type="Proteomes" id="UP000027219">
    <property type="component" value="Unassembled WGS sequence"/>
</dbReference>
<gene>
    <name evidence="11" type="ORF">VFDL14_19455</name>
</gene>
<evidence type="ECO:0000313" key="11">
    <source>
        <dbReference type="EMBL" id="KDN27089.1"/>
    </source>
</evidence>
<dbReference type="GO" id="GO:0004553">
    <property type="term" value="F:hydrolase activity, hydrolyzing O-glycosyl compounds"/>
    <property type="evidence" value="ECO:0007669"/>
    <property type="project" value="InterPro"/>
</dbReference>
<comment type="similarity">
    <text evidence="1">Belongs to the glycosyl hydrolase 16 family.</text>
</comment>
<feature type="active site" description="Proton donor" evidence="8">
    <location>
        <position position="144"/>
    </location>
</feature>
<evidence type="ECO:0000256" key="9">
    <source>
        <dbReference type="SAM" id="SignalP"/>
    </source>
</evidence>
<keyword evidence="12" id="KW-1185">Reference proteome</keyword>
<feature type="chain" id="PRO_5001627529" description="Beta-glucanase" evidence="9">
    <location>
        <begin position="29"/>
        <end position="268"/>
    </location>
</feature>
<keyword evidence="4" id="KW-0326">Glycosidase</keyword>
<evidence type="ECO:0000259" key="10">
    <source>
        <dbReference type="PROSITE" id="PS51762"/>
    </source>
</evidence>
<evidence type="ECO:0000313" key="12">
    <source>
        <dbReference type="Proteomes" id="UP000027219"/>
    </source>
</evidence>
<dbReference type="InterPro" id="IPR013320">
    <property type="entry name" value="ConA-like_dom_sf"/>
</dbReference>
<dbReference type="Pfam" id="PF00722">
    <property type="entry name" value="Glyco_hydro_16"/>
    <property type="match status" value="1"/>
</dbReference>
<dbReference type="EMBL" id="JFFR01000027">
    <property type="protein sequence ID" value="KDN27089.1"/>
    <property type="molecule type" value="Genomic_DNA"/>
</dbReference>
<evidence type="ECO:0000256" key="5">
    <source>
        <dbReference type="ARBA" id="ARBA00029722"/>
    </source>
</evidence>
<feature type="domain" description="GH16" evidence="10">
    <location>
        <begin position="28"/>
        <end position="255"/>
    </location>
</feature>
<name>A0A066USI4_9VIBR</name>
<dbReference type="STRING" id="212667.VFDL14_19455"/>
<dbReference type="PROSITE" id="PS51762">
    <property type="entry name" value="GH16_2"/>
    <property type="match status" value="1"/>
</dbReference>
<evidence type="ECO:0000256" key="7">
    <source>
        <dbReference type="ARBA" id="ARBA00031665"/>
    </source>
</evidence>
<organism evidence="11 12">
    <name type="scientific">Vibrio fortis</name>
    <dbReference type="NCBI Taxonomy" id="212667"/>
    <lineage>
        <taxon>Bacteria</taxon>
        <taxon>Pseudomonadati</taxon>
        <taxon>Pseudomonadota</taxon>
        <taxon>Gammaproteobacteria</taxon>
        <taxon>Vibrionales</taxon>
        <taxon>Vibrionaceae</taxon>
        <taxon>Vibrio</taxon>
    </lineage>
</organism>
<evidence type="ECO:0000256" key="3">
    <source>
        <dbReference type="ARBA" id="ARBA00022801"/>
    </source>
</evidence>
<proteinExistence type="inferred from homology"/>
<keyword evidence="9" id="KW-0732">Signal</keyword>
<dbReference type="InterPro" id="IPR044791">
    <property type="entry name" value="Beta-glucanase/XTH"/>
</dbReference>
<dbReference type="PANTHER" id="PTHR31062">
    <property type="entry name" value="XYLOGLUCAN ENDOTRANSGLUCOSYLASE/HYDROLASE PROTEIN 8-RELATED"/>
    <property type="match status" value="1"/>
</dbReference>
<sequence>MSEFIMLLPKTYCALAVSLALTSSFVSAESFEDPLRTFDESRWWLSDGWENGFPFLSRWDAKSATFNKKGLTLTLAPDDERGADGKLTFYGGELRSHEFFPYGCYEIDMKPARAPGVVSSFFLFSGPYDKPEGGSGKHNEIDIEFLGSNTNMVQLNFWTDDDSYTNSHETLIFLGFDASKAFHRYGIYWGEDRIEWFIDGQLVLRVNNSPYDPTPSTESSYLRVMANIWATDPEIANWAGKFREDKVREYRAKYRNFSFKENERCTTK</sequence>
<dbReference type="InterPro" id="IPR000757">
    <property type="entry name" value="Beta-glucanase-like"/>
</dbReference>
<keyword evidence="3" id="KW-0378">Hydrolase</keyword>
<evidence type="ECO:0000256" key="8">
    <source>
        <dbReference type="PIRSR" id="PIRSR608264-1"/>
    </source>
</evidence>
<dbReference type="InterPro" id="IPR008264">
    <property type="entry name" value="Beta_glucanase"/>
</dbReference>
<dbReference type="SUPFAM" id="SSF49899">
    <property type="entry name" value="Concanavalin A-like lectins/glucanases"/>
    <property type="match status" value="1"/>
</dbReference>
<feature type="active site" description="Nucleophile" evidence="8">
    <location>
        <position position="140"/>
    </location>
</feature>
<dbReference type="Gene3D" id="2.60.120.200">
    <property type="match status" value="1"/>
</dbReference>
<dbReference type="GO" id="GO:0005975">
    <property type="term" value="P:carbohydrate metabolic process"/>
    <property type="evidence" value="ECO:0007669"/>
    <property type="project" value="InterPro"/>
</dbReference>
<dbReference type="AlphaFoldDB" id="A0A066USI4"/>
<evidence type="ECO:0000256" key="4">
    <source>
        <dbReference type="ARBA" id="ARBA00023295"/>
    </source>
</evidence>
<protein>
    <recommendedName>
        <fullName evidence="2">Beta-glucanase</fullName>
    </recommendedName>
    <alternativeName>
        <fullName evidence="7">1,3-1,4-beta-D-glucan 4-glucanohydrolase</fullName>
    </alternativeName>
    <alternativeName>
        <fullName evidence="6">Endo-beta-1,3-1,4 glucanase</fullName>
    </alternativeName>
    <alternativeName>
        <fullName evidence="5">Lichenase</fullName>
    </alternativeName>
</protein>
<reference evidence="11 12" key="1">
    <citation type="submission" date="2014-02" db="EMBL/GenBank/DDBJ databases">
        <title>Vibrio fortis Dalian14 Genome Sequencing.</title>
        <authorList>
            <person name="Wang Y."/>
            <person name="Song L."/>
            <person name="Liu G."/>
            <person name="Ding J."/>
        </authorList>
    </citation>
    <scope>NUCLEOTIDE SEQUENCE [LARGE SCALE GENOMIC DNA]</scope>
    <source>
        <strain evidence="11 12">Dalian14</strain>
    </source>
</reference>
<comment type="caution">
    <text evidence="11">The sequence shown here is derived from an EMBL/GenBank/DDBJ whole genome shotgun (WGS) entry which is preliminary data.</text>
</comment>
<evidence type="ECO:0000256" key="2">
    <source>
        <dbReference type="ARBA" id="ARBA00014569"/>
    </source>
</evidence>
<evidence type="ECO:0000256" key="1">
    <source>
        <dbReference type="ARBA" id="ARBA00006865"/>
    </source>
</evidence>
<evidence type="ECO:0000256" key="6">
    <source>
        <dbReference type="ARBA" id="ARBA00029771"/>
    </source>
</evidence>
<accession>A0A066USI4</accession>
<dbReference type="PRINTS" id="PR00737">
    <property type="entry name" value="GLHYDRLASE16"/>
</dbReference>
<feature type="signal peptide" evidence="9">
    <location>
        <begin position="1"/>
        <end position="28"/>
    </location>
</feature>